<dbReference type="Pfam" id="PF13442">
    <property type="entry name" value="Cytochrome_CBB3"/>
    <property type="match status" value="1"/>
</dbReference>
<dbReference type="EMBL" id="QPJB01000002">
    <property type="protein sequence ID" value="RCW37172.1"/>
    <property type="molecule type" value="Genomic_DNA"/>
</dbReference>
<comment type="caution">
    <text evidence="10">The sequence shown here is derived from an EMBL/GenBank/DDBJ whole genome shotgun (WGS) entry which is preliminary data.</text>
</comment>
<accession>A0A368V7U2</accession>
<dbReference type="SUPFAM" id="SSF46626">
    <property type="entry name" value="Cytochrome c"/>
    <property type="match status" value="1"/>
</dbReference>
<sequence>MKRQPQTLMAASLTLALQTAHADNESGRAIFTEVAQPSCTICHTLADAGASGSIGPNLDELRPNRDQVIRAVTSGVGVMPAFEESLTESQIQAVADYVVSVTSAK</sequence>
<keyword evidence="4" id="KW-0249">Electron transport</keyword>
<dbReference type="AlphaFoldDB" id="A0A368V7U2"/>
<feature type="chain" id="PRO_5044585120" evidence="7">
    <location>
        <begin position="23"/>
        <end position="105"/>
    </location>
</feature>
<dbReference type="EMBL" id="QNSA01000002">
    <property type="protein sequence ID" value="RBP76299.1"/>
    <property type="molecule type" value="Genomic_DNA"/>
</dbReference>
<evidence type="ECO:0000313" key="12">
    <source>
        <dbReference type="Proteomes" id="UP000253065"/>
    </source>
</evidence>
<evidence type="ECO:0000256" key="5">
    <source>
        <dbReference type="ARBA" id="ARBA00023004"/>
    </source>
</evidence>
<evidence type="ECO:0000256" key="3">
    <source>
        <dbReference type="ARBA" id="ARBA00022723"/>
    </source>
</evidence>
<evidence type="ECO:0000256" key="1">
    <source>
        <dbReference type="ARBA" id="ARBA00022448"/>
    </source>
</evidence>
<reference evidence="10 11" key="1">
    <citation type="submission" date="2018-07" db="EMBL/GenBank/DDBJ databases">
        <title>Freshwater and sediment microbial communities from various areas in North America, analyzing microbe dynamics in response to fracking.</title>
        <authorList>
            <person name="Lamendella R."/>
        </authorList>
    </citation>
    <scope>NUCLEOTIDE SEQUENCE [LARGE SCALE GENOMIC DNA]</scope>
    <source>
        <strain evidence="10 11">114E</strain>
        <strain evidence="9 12">114E_o</strain>
    </source>
</reference>
<evidence type="ECO:0000259" key="8">
    <source>
        <dbReference type="PROSITE" id="PS51007"/>
    </source>
</evidence>
<name>A0A368V7U2_MARNT</name>
<keyword evidence="2 6" id="KW-0349">Heme</keyword>
<dbReference type="GO" id="GO:0020037">
    <property type="term" value="F:heme binding"/>
    <property type="evidence" value="ECO:0007669"/>
    <property type="project" value="InterPro"/>
</dbReference>
<evidence type="ECO:0000313" key="11">
    <source>
        <dbReference type="Proteomes" id="UP000252795"/>
    </source>
</evidence>
<dbReference type="RefSeq" id="WP_022993059.1">
    <property type="nucleotide sequence ID" value="NZ_JAEMWY010000003.1"/>
</dbReference>
<evidence type="ECO:0000256" key="6">
    <source>
        <dbReference type="PROSITE-ProRule" id="PRU00433"/>
    </source>
</evidence>
<keyword evidence="12" id="KW-1185">Reference proteome</keyword>
<evidence type="ECO:0000256" key="2">
    <source>
        <dbReference type="ARBA" id="ARBA00022617"/>
    </source>
</evidence>
<keyword evidence="5 6" id="KW-0408">Iron</keyword>
<evidence type="ECO:0000313" key="9">
    <source>
        <dbReference type="EMBL" id="RBP76299.1"/>
    </source>
</evidence>
<gene>
    <name evidence="10" type="ORF">DET51_102319</name>
    <name evidence="9" type="ORF">DET64_102319</name>
</gene>
<dbReference type="GO" id="GO:0005506">
    <property type="term" value="F:iron ion binding"/>
    <property type="evidence" value="ECO:0007669"/>
    <property type="project" value="InterPro"/>
</dbReference>
<dbReference type="PRINTS" id="PR00605">
    <property type="entry name" value="CYTCHROMECIC"/>
</dbReference>
<evidence type="ECO:0000256" key="7">
    <source>
        <dbReference type="SAM" id="SignalP"/>
    </source>
</evidence>
<evidence type="ECO:0000256" key="4">
    <source>
        <dbReference type="ARBA" id="ARBA00022982"/>
    </source>
</evidence>
<dbReference type="InterPro" id="IPR008168">
    <property type="entry name" value="Cyt_C_IC"/>
</dbReference>
<dbReference type="PROSITE" id="PS51007">
    <property type="entry name" value="CYTC"/>
    <property type="match status" value="1"/>
</dbReference>
<dbReference type="GO" id="GO:0009055">
    <property type="term" value="F:electron transfer activity"/>
    <property type="evidence" value="ECO:0007669"/>
    <property type="project" value="InterPro"/>
</dbReference>
<proteinExistence type="predicted"/>
<feature type="domain" description="Cytochrome c" evidence="8">
    <location>
        <begin position="22"/>
        <end position="102"/>
    </location>
</feature>
<dbReference type="Proteomes" id="UP000252795">
    <property type="component" value="Unassembled WGS sequence"/>
</dbReference>
<dbReference type="Proteomes" id="UP000253065">
    <property type="component" value="Unassembled WGS sequence"/>
</dbReference>
<dbReference type="InterPro" id="IPR009056">
    <property type="entry name" value="Cyt_c-like_dom"/>
</dbReference>
<organism evidence="10 11">
    <name type="scientific">Marinobacter nauticus</name>
    <name type="common">Marinobacter hydrocarbonoclasticus</name>
    <name type="synonym">Marinobacter aquaeolei</name>
    <dbReference type="NCBI Taxonomy" id="2743"/>
    <lineage>
        <taxon>Bacteria</taxon>
        <taxon>Pseudomonadati</taxon>
        <taxon>Pseudomonadota</taxon>
        <taxon>Gammaproteobacteria</taxon>
        <taxon>Pseudomonadales</taxon>
        <taxon>Marinobacteraceae</taxon>
        <taxon>Marinobacter</taxon>
    </lineage>
</organism>
<feature type="signal peptide" evidence="7">
    <location>
        <begin position="1"/>
        <end position="22"/>
    </location>
</feature>
<keyword evidence="3 6" id="KW-0479">Metal-binding</keyword>
<keyword evidence="1" id="KW-0813">Transport</keyword>
<dbReference type="Gene3D" id="1.10.760.10">
    <property type="entry name" value="Cytochrome c-like domain"/>
    <property type="match status" value="1"/>
</dbReference>
<evidence type="ECO:0000313" key="10">
    <source>
        <dbReference type="EMBL" id="RCW37172.1"/>
    </source>
</evidence>
<keyword evidence="7" id="KW-0732">Signal</keyword>
<dbReference type="InterPro" id="IPR036909">
    <property type="entry name" value="Cyt_c-like_dom_sf"/>
</dbReference>
<protein>
    <submittedName>
        <fullName evidence="10">Cbb3-type cytochrome c oxidase subunit III</fullName>
    </submittedName>
</protein>